<proteinExistence type="predicted"/>
<feature type="transmembrane region" description="Helical" evidence="1">
    <location>
        <begin position="67"/>
        <end position="92"/>
    </location>
</feature>
<sequence length="238" mass="27629">MALMFFITLLFNLFALLLILIRPKLFQTKLFRPMITNFKLSVIPLFILIGTLALQLFFAWLSSATSFAFLGILSSLILIVGLIVWLVFLPNAGYLVTELNLTHREIDKVEVPIWYDIVAVLSLAISGVLNTALNIVLLQFTFIIYFDPANFAAINTPTFWLLTWLVFPVLSFGIYLGRYIRFNTWDLFHPLQFVQKLVKHFREKEHRREAFVFTILLGVFLALFYALTFLNPLWEIIK</sequence>
<protein>
    <submittedName>
        <fullName evidence="2">DUF1361 domain-containing protein</fullName>
    </submittedName>
</protein>
<dbReference type="Pfam" id="PF07099">
    <property type="entry name" value="DUF1361"/>
    <property type="match status" value="1"/>
</dbReference>
<dbReference type="Proteomes" id="UP000664601">
    <property type="component" value="Unassembled WGS sequence"/>
</dbReference>
<reference evidence="2 3" key="1">
    <citation type="submission" date="2021-03" db="EMBL/GenBank/DDBJ databases">
        <title>Enterococcal diversity collection.</title>
        <authorList>
            <person name="Gilmore M.S."/>
            <person name="Schwartzman J."/>
            <person name="Van Tyne D."/>
            <person name="Martin M."/>
            <person name="Earl A.M."/>
            <person name="Manson A.L."/>
            <person name="Straub T."/>
            <person name="Salamzade R."/>
            <person name="Saavedra J."/>
            <person name="Lebreton F."/>
            <person name="Prichula J."/>
            <person name="Schaufler K."/>
            <person name="Gaca A."/>
            <person name="Sgardioli B."/>
            <person name="Wagenaar J."/>
            <person name="Strong T."/>
        </authorList>
    </citation>
    <scope>NUCLEOTIDE SEQUENCE [LARGE SCALE GENOMIC DNA]</scope>
    <source>
        <strain evidence="2 3">669A</strain>
    </source>
</reference>
<name>A0ABS3LGT7_9ENTE</name>
<keyword evidence="3" id="KW-1185">Reference proteome</keyword>
<keyword evidence="1" id="KW-1133">Transmembrane helix</keyword>
<evidence type="ECO:0000256" key="1">
    <source>
        <dbReference type="SAM" id="Phobius"/>
    </source>
</evidence>
<feature type="transmembrane region" description="Helical" evidence="1">
    <location>
        <begin position="6"/>
        <end position="21"/>
    </location>
</feature>
<accession>A0ABS3LGT7</accession>
<feature type="transmembrane region" description="Helical" evidence="1">
    <location>
        <begin position="210"/>
        <end position="230"/>
    </location>
</feature>
<feature type="transmembrane region" description="Helical" evidence="1">
    <location>
        <begin position="158"/>
        <end position="177"/>
    </location>
</feature>
<organism evidence="2 3">
    <name type="scientific">Candidatus Enterococcus moelleringii</name>
    <dbReference type="NCBI Taxonomy" id="2815325"/>
    <lineage>
        <taxon>Bacteria</taxon>
        <taxon>Bacillati</taxon>
        <taxon>Bacillota</taxon>
        <taxon>Bacilli</taxon>
        <taxon>Lactobacillales</taxon>
        <taxon>Enterococcaceae</taxon>
        <taxon>Enterococcus</taxon>
    </lineage>
</organism>
<dbReference type="InterPro" id="IPR009793">
    <property type="entry name" value="DUF1361"/>
</dbReference>
<evidence type="ECO:0000313" key="2">
    <source>
        <dbReference type="EMBL" id="MBO1308857.1"/>
    </source>
</evidence>
<dbReference type="EMBL" id="JAFREM010000048">
    <property type="protein sequence ID" value="MBO1308857.1"/>
    <property type="molecule type" value="Genomic_DNA"/>
</dbReference>
<evidence type="ECO:0000313" key="3">
    <source>
        <dbReference type="Proteomes" id="UP000664601"/>
    </source>
</evidence>
<feature type="transmembrane region" description="Helical" evidence="1">
    <location>
        <begin position="113"/>
        <end position="146"/>
    </location>
</feature>
<keyword evidence="1" id="KW-0812">Transmembrane</keyword>
<feature type="transmembrane region" description="Helical" evidence="1">
    <location>
        <begin position="42"/>
        <end position="61"/>
    </location>
</feature>
<dbReference type="RefSeq" id="WP_207675846.1">
    <property type="nucleotide sequence ID" value="NZ_JAFREM010000048.1"/>
</dbReference>
<gene>
    <name evidence="2" type="ORF">JZO70_21985</name>
</gene>
<comment type="caution">
    <text evidence="2">The sequence shown here is derived from an EMBL/GenBank/DDBJ whole genome shotgun (WGS) entry which is preliminary data.</text>
</comment>
<keyword evidence="1" id="KW-0472">Membrane</keyword>